<evidence type="ECO:0000313" key="1">
    <source>
        <dbReference type="EMBL" id="EAQ98909.1"/>
    </source>
</evidence>
<organism evidence="1 2">
    <name type="scientific">Congregibacter litoralis KT71</name>
    <dbReference type="NCBI Taxonomy" id="314285"/>
    <lineage>
        <taxon>Bacteria</taxon>
        <taxon>Pseudomonadati</taxon>
        <taxon>Pseudomonadota</taxon>
        <taxon>Gammaproteobacteria</taxon>
        <taxon>Cellvibrionales</taxon>
        <taxon>Halieaceae</taxon>
        <taxon>Congregibacter</taxon>
    </lineage>
</organism>
<evidence type="ECO:0000313" key="2">
    <source>
        <dbReference type="Proteomes" id="UP000019205"/>
    </source>
</evidence>
<dbReference type="OrthoDB" id="9807209at2"/>
<dbReference type="eggNOG" id="COG0438">
    <property type="taxonomic scope" value="Bacteria"/>
</dbReference>
<dbReference type="Proteomes" id="UP000019205">
    <property type="component" value="Chromosome"/>
</dbReference>
<dbReference type="InterPro" id="IPR017521">
    <property type="entry name" value="Sugar_tfrase_PEP-CTERM_Stp1"/>
</dbReference>
<name>A4A538_9GAMM</name>
<dbReference type="STRING" id="314285.KT71_09787"/>
<dbReference type="Gene3D" id="3.40.50.2000">
    <property type="entry name" value="Glycogen Phosphorylase B"/>
    <property type="match status" value="1"/>
</dbReference>
<accession>A4A538</accession>
<dbReference type="HOGENOM" id="CLU_028014_3_0_6"/>
<keyword evidence="1" id="KW-0808">Transferase</keyword>
<keyword evidence="2" id="KW-1185">Reference proteome</keyword>
<reference evidence="1 2" key="1">
    <citation type="journal article" date="2007" name="Proc. Natl. Acad. Sci. U.S.A.">
        <title>Characterization of a marine gammaproteobacterium capable of aerobic anoxygenic photosynthesis.</title>
        <authorList>
            <person name="Fuchs B.M."/>
            <person name="Spring S."/>
            <person name="Teeling H."/>
            <person name="Quast C."/>
            <person name="Wulf J."/>
            <person name="Schattenhofer M."/>
            <person name="Yan S."/>
            <person name="Ferriera S."/>
            <person name="Johnson J."/>
            <person name="Glockner F.O."/>
            <person name="Amann R."/>
        </authorList>
    </citation>
    <scope>NUCLEOTIDE SEQUENCE [LARGE SCALE GENOMIC DNA]</scope>
    <source>
        <strain evidence="1">KT71</strain>
    </source>
</reference>
<dbReference type="GO" id="GO:0016740">
    <property type="term" value="F:transferase activity"/>
    <property type="evidence" value="ECO:0007669"/>
    <property type="project" value="UniProtKB-KW"/>
</dbReference>
<comment type="caution">
    <text evidence="1">The sequence shown here is derived from an EMBL/GenBank/DDBJ whole genome shotgun (WGS) entry which is preliminary data.</text>
</comment>
<gene>
    <name evidence="1" type="ORF">KT71_09787</name>
</gene>
<dbReference type="RefSeq" id="WP_008294389.1">
    <property type="nucleotide sequence ID" value="NZ_CM002299.1"/>
</dbReference>
<proteinExistence type="predicted"/>
<dbReference type="EMBL" id="AAOA02000003">
    <property type="protein sequence ID" value="EAQ98909.1"/>
    <property type="molecule type" value="Genomic_DNA"/>
</dbReference>
<dbReference type="SUPFAM" id="SSF53756">
    <property type="entry name" value="UDP-Glycosyltransferase/glycogen phosphorylase"/>
    <property type="match status" value="1"/>
</dbReference>
<reference evidence="1 2" key="2">
    <citation type="journal article" date="2009" name="PLoS ONE">
        <title>The photosynthetic apparatus and its regulation in the aerobic gammaproteobacterium Congregibacter litoralis gen. nov., sp. nov.</title>
        <authorList>
            <person name="Spring S."/>
            <person name="Lunsdorf H."/>
            <person name="Fuchs B.M."/>
            <person name="Tindall B.J."/>
        </authorList>
    </citation>
    <scope>NUCLEOTIDE SEQUENCE [LARGE SCALE GENOMIC DNA]</scope>
    <source>
        <strain evidence="1">KT71</strain>
    </source>
</reference>
<dbReference type="AlphaFoldDB" id="A4A538"/>
<dbReference type="NCBIfam" id="TIGR03087">
    <property type="entry name" value="stp1"/>
    <property type="match status" value="1"/>
</dbReference>
<dbReference type="Pfam" id="PF13692">
    <property type="entry name" value="Glyco_trans_1_4"/>
    <property type="match status" value="1"/>
</dbReference>
<dbReference type="CDD" id="cd03801">
    <property type="entry name" value="GT4_PimA-like"/>
    <property type="match status" value="1"/>
</dbReference>
<sequence length="409" mass="46369">MSGVSKPRLLFLTHRIPYPPNKGDKIRSFHLLKYLSEYFSIYLGTFVDDKNDWQYCAAVRRYCADTFFVGRSPRLHKLLSLQGLFYGQPLSVTYYKSSAMQRWVNKTLENQAIEQALIFCSPMAQFVGGGTASDGPLKNTVIDFVDVDSEKWRQYADEQSGPLGWIYRREAVTLRATECELVRSSQRSFLVSRPEAELMRRRVPSNRQAIDYFENGVDTEFFSRPTHGLNPFSDDAMVLTFVGAMDYWPNVDAVTWFANTVFPALRRENPALEFWIVGSKPNNDVRALTAREGVYVTGRVEDVRPYLEFAHAAVAPLRVARGVQNKVLEYMAMECWVLASNEAMEGIECGELAGVFPCTGVDDYRDSLRQIESDSANAHRSQLRAHVCEQRAWAACIAPVRDALLGQAC</sequence>
<protein>
    <submittedName>
        <fullName evidence="1">Sugar transferase, PEP-CTERM/EpsH1 system associated</fullName>
    </submittedName>
</protein>